<evidence type="ECO:0000256" key="1">
    <source>
        <dbReference type="SAM" id="MobiDB-lite"/>
    </source>
</evidence>
<keyword evidence="3" id="KW-1185">Reference proteome</keyword>
<evidence type="ECO:0000313" key="3">
    <source>
        <dbReference type="Proteomes" id="UP001281761"/>
    </source>
</evidence>
<reference evidence="2 3" key="1">
    <citation type="journal article" date="2022" name="bioRxiv">
        <title>Genomics of Preaxostyla Flagellates Illuminates Evolutionary Transitions and the Path Towards Mitochondrial Loss.</title>
        <authorList>
            <person name="Novak L.V.F."/>
            <person name="Treitli S.C."/>
            <person name="Pyrih J."/>
            <person name="Halakuc P."/>
            <person name="Pipaliya S.V."/>
            <person name="Vacek V."/>
            <person name="Brzon O."/>
            <person name="Soukal P."/>
            <person name="Eme L."/>
            <person name="Dacks J.B."/>
            <person name="Karnkowska A."/>
            <person name="Elias M."/>
            <person name="Hampl V."/>
        </authorList>
    </citation>
    <scope>NUCLEOTIDE SEQUENCE [LARGE SCALE GENOMIC DNA]</scope>
    <source>
        <strain evidence="2">NAU3</strain>
        <tissue evidence="2">Gut</tissue>
    </source>
</reference>
<protein>
    <submittedName>
        <fullName evidence="2">Uncharacterized protein</fullName>
    </submittedName>
</protein>
<evidence type="ECO:0000313" key="2">
    <source>
        <dbReference type="EMBL" id="KAK2948558.1"/>
    </source>
</evidence>
<accession>A0ABQ9XBC0</accession>
<feature type="region of interest" description="Disordered" evidence="1">
    <location>
        <begin position="30"/>
        <end position="53"/>
    </location>
</feature>
<organism evidence="2 3">
    <name type="scientific">Blattamonas nauphoetae</name>
    <dbReference type="NCBI Taxonomy" id="2049346"/>
    <lineage>
        <taxon>Eukaryota</taxon>
        <taxon>Metamonada</taxon>
        <taxon>Preaxostyla</taxon>
        <taxon>Oxymonadida</taxon>
        <taxon>Blattamonas</taxon>
    </lineage>
</organism>
<gene>
    <name evidence="2" type="ORF">BLNAU_16544</name>
</gene>
<dbReference type="EMBL" id="JARBJD010000174">
    <property type="protein sequence ID" value="KAK2948558.1"/>
    <property type="molecule type" value="Genomic_DNA"/>
</dbReference>
<name>A0ABQ9XBC0_9EUKA</name>
<proteinExistence type="predicted"/>
<comment type="caution">
    <text evidence="2">The sequence shown here is derived from an EMBL/GenBank/DDBJ whole genome shotgun (WGS) entry which is preliminary data.</text>
</comment>
<dbReference type="Proteomes" id="UP001281761">
    <property type="component" value="Unassembled WGS sequence"/>
</dbReference>
<sequence>MQGEMSTSTRLNPCGARYVAFYQTEDRGKNEYTASRDQILAPIPDEDQNPDLDLVATDDTLSVSSVLK</sequence>